<evidence type="ECO:0000256" key="3">
    <source>
        <dbReference type="ARBA" id="ARBA00022692"/>
    </source>
</evidence>
<comment type="caution">
    <text evidence="8">The sequence shown here is derived from an EMBL/GenBank/DDBJ whole genome shotgun (WGS) entry which is preliminary data.</text>
</comment>
<sequence>MNAHWLSIVPFLVVIPLAIFTKRVLPALTIGLIVGAYLLNPDLVGGIQTAVSHVIKAFSEENNLKVIIFLYVFTGLVGIMKHSGGIKGFVKWASEHVKTKRGALILIWVSTLGTFSAPSFRIVTIGPIMRALLKKIKMSAEELGFVIETTGTAVIVLIPVATAFVGYMTSVIEISLHNENIHSDPYMVFLKSIPFNFFAFSIILIGIYLSFFHHAKKKVDKTKDPENEKQAEAKGWEDCHPVVAKDLPARAINLIVPLVLVIGLTLILTYYSGHTKGYQGVQAFIQANVLDAMLVALVVTTLLSFFYYLFQKFKLEDLMREFINGANELMNVIILLAVVWGLSLVTNELGFAGFVSKHVDWIPTSFVPPVLFILGAVISYFIGSAWGTWGILMPLGVSLAHASGASLPIVVGAVFASGSFGAFSSPLSDDTNTMAGILDLKAMPYARFKLKAGVIAAVVAAVAYGVTSFFI</sequence>
<feature type="transmembrane region" description="Helical" evidence="6">
    <location>
        <begin position="283"/>
        <end position="309"/>
    </location>
</feature>
<dbReference type="PANTHER" id="PTHR43478">
    <property type="entry name" value="NA+/H+ ANTIPORTER-RELATED"/>
    <property type="match status" value="1"/>
</dbReference>
<keyword evidence="4 6" id="KW-1133">Transmembrane helix</keyword>
<gene>
    <name evidence="8" type="ORF">EV207_108106</name>
</gene>
<feature type="domain" description="Na+/H+ antiporter NhaC-like C-terminal" evidence="7">
    <location>
        <begin position="154"/>
        <end position="467"/>
    </location>
</feature>
<comment type="subcellular location">
    <subcellularLocation>
        <location evidence="1">Cell membrane</location>
        <topology evidence="1">Multi-pass membrane protein</topology>
    </subcellularLocation>
</comment>
<feature type="transmembrane region" description="Helical" evidence="6">
    <location>
        <begin position="329"/>
        <end position="346"/>
    </location>
</feature>
<keyword evidence="5 6" id="KW-0472">Membrane</keyword>
<feature type="transmembrane region" description="Helical" evidence="6">
    <location>
        <begin position="188"/>
        <end position="211"/>
    </location>
</feature>
<dbReference type="AlphaFoldDB" id="A0A4R2P6N1"/>
<accession>A0A4R2P6N1</accession>
<feature type="transmembrane region" description="Helical" evidence="6">
    <location>
        <begin position="103"/>
        <end position="124"/>
    </location>
</feature>
<organism evidence="8 9">
    <name type="scientific">Scopulibacillus darangshiensis</name>
    <dbReference type="NCBI Taxonomy" id="442528"/>
    <lineage>
        <taxon>Bacteria</taxon>
        <taxon>Bacillati</taxon>
        <taxon>Bacillota</taxon>
        <taxon>Bacilli</taxon>
        <taxon>Bacillales</taxon>
        <taxon>Sporolactobacillaceae</taxon>
        <taxon>Scopulibacillus</taxon>
    </lineage>
</organism>
<reference evidence="8 9" key="1">
    <citation type="submission" date="2019-03" db="EMBL/GenBank/DDBJ databases">
        <title>Genomic Encyclopedia of Type Strains, Phase IV (KMG-IV): sequencing the most valuable type-strain genomes for metagenomic binning, comparative biology and taxonomic classification.</title>
        <authorList>
            <person name="Goeker M."/>
        </authorList>
    </citation>
    <scope>NUCLEOTIDE SEQUENCE [LARGE SCALE GENOMIC DNA]</scope>
    <source>
        <strain evidence="8 9">DSM 19377</strain>
    </source>
</reference>
<evidence type="ECO:0000256" key="4">
    <source>
        <dbReference type="ARBA" id="ARBA00022989"/>
    </source>
</evidence>
<dbReference type="EMBL" id="SLXK01000008">
    <property type="protein sequence ID" value="TCP29814.1"/>
    <property type="molecule type" value="Genomic_DNA"/>
</dbReference>
<evidence type="ECO:0000313" key="8">
    <source>
        <dbReference type="EMBL" id="TCP29814.1"/>
    </source>
</evidence>
<dbReference type="Proteomes" id="UP000295416">
    <property type="component" value="Unassembled WGS sequence"/>
</dbReference>
<keyword evidence="2" id="KW-1003">Cell membrane</keyword>
<dbReference type="PANTHER" id="PTHR43478:SF1">
    <property type="entry name" value="NA+_H+ ANTIPORTER NHAC-LIKE C-TERMINAL DOMAIN-CONTAINING PROTEIN"/>
    <property type="match status" value="1"/>
</dbReference>
<dbReference type="RefSeq" id="WP_132745419.1">
    <property type="nucleotide sequence ID" value="NZ_SLXK01000008.1"/>
</dbReference>
<feature type="transmembrane region" description="Helical" evidence="6">
    <location>
        <begin position="450"/>
        <end position="470"/>
    </location>
</feature>
<dbReference type="OrthoDB" id="9762978at2"/>
<keyword evidence="9" id="KW-1185">Reference proteome</keyword>
<dbReference type="GO" id="GO:0005886">
    <property type="term" value="C:plasma membrane"/>
    <property type="evidence" value="ECO:0007669"/>
    <property type="project" value="UniProtKB-SubCell"/>
</dbReference>
<feature type="transmembrane region" description="Helical" evidence="6">
    <location>
        <begin position="66"/>
        <end position="83"/>
    </location>
</feature>
<proteinExistence type="predicted"/>
<feature type="transmembrane region" description="Helical" evidence="6">
    <location>
        <begin position="366"/>
        <end position="392"/>
    </location>
</feature>
<feature type="transmembrane region" description="Helical" evidence="6">
    <location>
        <begin position="6"/>
        <end position="25"/>
    </location>
</feature>
<feature type="transmembrane region" description="Helical" evidence="6">
    <location>
        <begin position="404"/>
        <end position="423"/>
    </location>
</feature>
<protein>
    <submittedName>
        <fullName evidence="8">Transporter (NhaC family)</fullName>
    </submittedName>
</protein>
<evidence type="ECO:0000256" key="1">
    <source>
        <dbReference type="ARBA" id="ARBA00004651"/>
    </source>
</evidence>
<dbReference type="InterPro" id="IPR018461">
    <property type="entry name" value="Na/H_Antiport_NhaC-like_C"/>
</dbReference>
<dbReference type="Pfam" id="PF03553">
    <property type="entry name" value="Na_H_antiporter"/>
    <property type="match status" value="1"/>
</dbReference>
<feature type="transmembrane region" description="Helical" evidence="6">
    <location>
        <begin position="145"/>
        <end position="168"/>
    </location>
</feature>
<evidence type="ECO:0000256" key="6">
    <source>
        <dbReference type="SAM" id="Phobius"/>
    </source>
</evidence>
<keyword evidence="3 6" id="KW-0812">Transmembrane</keyword>
<evidence type="ECO:0000256" key="5">
    <source>
        <dbReference type="ARBA" id="ARBA00023136"/>
    </source>
</evidence>
<evidence type="ECO:0000313" key="9">
    <source>
        <dbReference type="Proteomes" id="UP000295416"/>
    </source>
</evidence>
<evidence type="ECO:0000256" key="2">
    <source>
        <dbReference type="ARBA" id="ARBA00022475"/>
    </source>
</evidence>
<evidence type="ECO:0000259" key="7">
    <source>
        <dbReference type="Pfam" id="PF03553"/>
    </source>
</evidence>
<feature type="transmembrane region" description="Helical" evidence="6">
    <location>
        <begin position="251"/>
        <end position="271"/>
    </location>
</feature>
<name>A0A4R2P6N1_9BACL</name>